<evidence type="ECO:0000313" key="16">
    <source>
        <dbReference type="Proteomes" id="UP000235371"/>
    </source>
</evidence>
<dbReference type="PRINTS" id="PR00133">
    <property type="entry name" value="GLHYDRLASE3"/>
</dbReference>
<dbReference type="GO" id="GO:0008422">
    <property type="term" value="F:beta-glucosidase activity"/>
    <property type="evidence" value="ECO:0007669"/>
    <property type="project" value="UniProtKB-EC"/>
</dbReference>
<evidence type="ECO:0000256" key="3">
    <source>
        <dbReference type="ARBA" id="ARBA00004987"/>
    </source>
</evidence>
<dbReference type="InterPro" id="IPR017853">
    <property type="entry name" value="GH"/>
</dbReference>
<evidence type="ECO:0000256" key="12">
    <source>
        <dbReference type="ARBA" id="ARBA00023295"/>
    </source>
</evidence>
<dbReference type="SMART" id="SM01217">
    <property type="entry name" value="Fn3_like"/>
    <property type="match status" value="1"/>
</dbReference>
<evidence type="ECO:0000259" key="14">
    <source>
        <dbReference type="SMART" id="SM01217"/>
    </source>
</evidence>
<dbReference type="EC" id="3.2.1.21" evidence="5"/>
<dbReference type="InterPro" id="IPR026891">
    <property type="entry name" value="Fn3-like"/>
</dbReference>
<evidence type="ECO:0000256" key="13">
    <source>
        <dbReference type="ARBA" id="ARBA00023326"/>
    </source>
</evidence>
<comment type="pathway">
    <text evidence="3">Glycan metabolism; cellulose degradation.</text>
</comment>
<dbReference type="GO" id="GO:0005576">
    <property type="term" value="C:extracellular region"/>
    <property type="evidence" value="ECO:0007669"/>
    <property type="project" value="UniProtKB-SubCell"/>
</dbReference>
<dbReference type="GeneID" id="36593009"/>
<comment type="catalytic activity">
    <reaction evidence="1">
        <text>Hydrolysis of terminal, non-reducing beta-D-glucosyl residues with release of beta-D-glucose.</text>
        <dbReference type="EC" id="3.2.1.21"/>
    </reaction>
</comment>
<evidence type="ECO:0000256" key="9">
    <source>
        <dbReference type="ARBA" id="ARBA00023001"/>
    </source>
</evidence>
<dbReference type="STRING" id="1095630.A0A2J6T5L7"/>
<protein>
    <recommendedName>
        <fullName evidence="5">beta-glucosidase</fullName>
        <ecNumber evidence="5">3.2.1.21</ecNumber>
    </recommendedName>
</protein>
<evidence type="ECO:0000313" key="15">
    <source>
        <dbReference type="EMBL" id="PMD58316.1"/>
    </source>
</evidence>
<dbReference type="SUPFAM" id="SSF52279">
    <property type="entry name" value="Beta-D-glucan exohydrolase, C-terminal domain"/>
    <property type="match status" value="1"/>
</dbReference>
<dbReference type="Gene3D" id="2.60.40.10">
    <property type="entry name" value="Immunoglobulins"/>
    <property type="match status" value="1"/>
</dbReference>
<keyword evidence="7" id="KW-0732">Signal</keyword>
<keyword evidence="9" id="KW-0136">Cellulose degradation</keyword>
<dbReference type="InterPro" id="IPR001764">
    <property type="entry name" value="Glyco_hydro_3_N"/>
</dbReference>
<keyword evidence="10" id="KW-0325">Glycoprotein</keyword>
<feature type="domain" description="Fibronectin type III-like" evidence="14">
    <location>
        <begin position="506"/>
        <end position="567"/>
    </location>
</feature>
<dbReference type="PANTHER" id="PTHR42715:SF28">
    <property type="entry name" value="BETA-GLUCOSIDASE L-RELATED"/>
    <property type="match status" value="1"/>
</dbReference>
<evidence type="ECO:0000256" key="11">
    <source>
        <dbReference type="ARBA" id="ARBA00023277"/>
    </source>
</evidence>
<dbReference type="Proteomes" id="UP000235371">
    <property type="component" value="Unassembled WGS sequence"/>
</dbReference>
<dbReference type="Gene3D" id="3.40.50.1700">
    <property type="entry name" value="Glycoside hydrolase family 3 C-terminal domain"/>
    <property type="match status" value="1"/>
</dbReference>
<dbReference type="Gene3D" id="3.20.20.300">
    <property type="entry name" value="Glycoside hydrolase, family 3, N-terminal domain"/>
    <property type="match status" value="1"/>
</dbReference>
<keyword evidence="13" id="KW-0624">Polysaccharide degradation</keyword>
<evidence type="ECO:0000256" key="4">
    <source>
        <dbReference type="ARBA" id="ARBA00005336"/>
    </source>
</evidence>
<evidence type="ECO:0000256" key="6">
    <source>
        <dbReference type="ARBA" id="ARBA00022525"/>
    </source>
</evidence>
<dbReference type="RefSeq" id="XP_024735220.1">
    <property type="nucleotide sequence ID" value="XM_024884932.1"/>
</dbReference>
<comment type="subcellular location">
    <subcellularLocation>
        <location evidence="2">Secreted</location>
    </subcellularLocation>
</comment>
<evidence type="ECO:0000256" key="10">
    <source>
        <dbReference type="ARBA" id="ARBA00023180"/>
    </source>
</evidence>
<dbReference type="EMBL" id="KZ613828">
    <property type="protein sequence ID" value="PMD58316.1"/>
    <property type="molecule type" value="Genomic_DNA"/>
</dbReference>
<dbReference type="SUPFAM" id="SSF51445">
    <property type="entry name" value="(Trans)glycosidases"/>
    <property type="match status" value="1"/>
</dbReference>
<accession>A0A2J6T5L7</accession>
<keyword evidence="8 15" id="KW-0378">Hydrolase</keyword>
<dbReference type="AlphaFoldDB" id="A0A2J6T5L7"/>
<dbReference type="InParanoid" id="A0A2J6T5L7"/>
<dbReference type="PANTHER" id="PTHR42715">
    <property type="entry name" value="BETA-GLUCOSIDASE"/>
    <property type="match status" value="1"/>
</dbReference>
<evidence type="ECO:0000256" key="8">
    <source>
        <dbReference type="ARBA" id="ARBA00022801"/>
    </source>
</evidence>
<gene>
    <name evidence="15" type="ORF">K444DRAFT_644190</name>
</gene>
<dbReference type="InterPro" id="IPR036962">
    <property type="entry name" value="Glyco_hydro_3_N_sf"/>
</dbReference>
<keyword evidence="6" id="KW-0964">Secreted</keyword>
<dbReference type="InterPro" id="IPR002772">
    <property type="entry name" value="Glyco_hydro_3_C"/>
</dbReference>
<keyword evidence="16" id="KW-1185">Reference proteome</keyword>
<dbReference type="Pfam" id="PF14310">
    <property type="entry name" value="Fn3-like"/>
    <property type="match status" value="1"/>
</dbReference>
<evidence type="ECO:0000256" key="1">
    <source>
        <dbReference type="ARBA" id="ARBA00000448"/>
    </source>
</evidence>
<proteinExistence type="inferred from homology"/>
<evidence type="ECO:0000256" key="2">
    <source>
        <dbReference type="ARBA" id="ARBA00004613"/>
    </source>
</evidence>
<dbReference type="InterPro" id="IPR013783">
    <property type="entry name" value="Ig-like_fold"/>
</dbReference>
<evidence type="ECO:0000256" key="5">
    <source>
        <dbReference type="ARBA" id="ARBA00012744"/>
    </source>
</evidence>
<evidence type="ECO:0000256" key="7">
    <source>
        <dbReference type="ARBA" id="ARBA00022729"/>
    </source>
</evidence>
<dbReference type="InterPro" id="IPR036881">
    <property type="entry name" value="Glyco_hydro_3_C_sf"/>
</dbReference>
<keyword evidence="11" id="KW-0119">Carbohydrate metabolism</keyword>
<name>A0A2J6T5L7_9HELO</name>
<comment type="similarity">
    <text evidence="4">Belongs to the glycosyl hydrolase 3 family.</text>
</comment>
<keyword evidence="12" id="KW-0326">Glycosidase</keyword>
<organism evidence="15 16">
    <name type="scientific">Hyaloscypha bicolor E</name>
    <dbReference type="NCBI Taxonomy" id="1095630"/>
    <lineage>
        <taxon>Eukaryota</taxon>
        <taxon>Fungi</taxon>
        <taxon>Dikarya</taxon>
        <taxon>Ascomycota</taxon>
        <taxon>Pezizomycotina</taxon>
        <taxon>Leotiomycetes</taxon>
        <taxon>Helotiales</taxon>
        <taxon>Hyaloscyphaceae</taxon>
        <taxon>Hyaloscypha</taxon>
        <taxon>Hyaloscypha bicolor</taxon>
    </lineage>
</organism>
<sequence length="580" mass="60187">MGKGQCTGNASPTNSINFRTLCLQDGPLGVRSTTGITAFPPGIQAASTWDRSLMYARGHGVGEETKAMGINVILGGRNWEGFSSDSYLDGVAMEQTIGGIQDERGREMTNPVIDDRTMLGLYLWPFAEAVRVAVLCSYNKIELGFNGYVVTDWNAGHSNIGVANAGLDIGLPGKNPFRGSALQSAIGSGVSSSRLNDIQNSGYPSIAVTAKGGGSGRNVQTTNHTATTRAVARDGIVLLKNTGNLLPLRKPKSIAIIGSGAVVNLKGIHSCGWDSGTVTLPNLSAPADAITTRAKADGTTITTSASGTASQGSTAAQNADVAIVFITADSGEGYTVVEKNTSDCSDLEAWHSGAELVKAVAGVNKNTIVAVNTVGPILLEAFADLLTERLGTVLYWIVSPSGMLPYTIAKLASDYGNSIRSGSDSFAEEVFIDYRPFGKANIAPRSEFGFGLSYATFNDTNISIAGLPTSGAASGTIVPGGSSSLFDTAATATAITTNSGSATGAKVAQLYTGLPSTAPSSPVRQIRGGSATVTFRLRKKDLSYWDTSAKAWTVPKGSITVSMGASSRDIRLTELSSFLE</sequence>
<reference evidence="15 16" key="1">
    <citation type="submission" date="2016-04" db="EMBL/GenBank/DDBJ databases">
        <title>A degradative enzymes factory behind the ericoid mycorrhizal symbiosis.</title>
        <authorList>
            <consortium name="DOE Joint Genome Institute"/>
            <person name="Martino E."/>
            <person name="Morin E."/>
            <person name="Grelet G."/>
            <person name="Kuo A."/>
            <person name="Kohler A."/>
            <person name="Daghino S."/>
            <person name="Barry K."/>
            <person name="Choi C."/>
            <person name="Cichocki N."/>
            <person name="Clum A."/>
            <person name="Copeland A."/>
            <person name="Hainaut M."/>
            <person name="Haridas S."/>
            <person name="Labutti K."/>
            <person name="Lindquist E."/>
            <person name="Lipzen A."/>
            <person name="Khouja H.-R."/>
            <person name="Murat C."/>
            <person name="Ohm R."/>
            <person name="Olson A."/>
            <person name="Spatafora J."/>
            <person name="Veneault-Fourrey C."/>
            <person name="Henrissat B."/>
            <person name="Grigoriev I."/>
            <person name="Martin F."/>
            <person name="Perotto S."/>
        </authorList>
    </citation>
    <scope>NUCLEOTIDE SEQUENCE [LARGE SCALE GENOMIC DNA]</scope>
    <source>
        <strain evidence="15 16">E</strain>
    </source>
</reference>
<dbReference type="InterPro" id="IPR050288">
    <property type="entry name" value="Cellulose_deg_GH3"/>
</dbReference>
<dbReference type="Pfam" id="PF01915">
    <property type="entry name" value="Glyco_hydro_3_C"/>
    <property type="match status" value="1"/>
</dbReference>
<dbReference type="OrthoDB" id="434at2759"/>
<dbReference type="GO" id="GO:0030245">
    <property type="term" value="P:cellulose catabolic process"/>
    <property type="evidence" value="ECO:0007669"/>
    <property type="project" value="UniProtKB-KW"/>
</dbReference>